<organism evidence="2 3">
    <name type="scientific">Aquilegia coerulea</name>
    <name type="common">Rocky mountain columbine</name>
    <dbReference type="NCBI Taxonomy" id="218851"/>
    <lineage>
        <taxon>Eukaryota</taxon>
        <taxon>Viridiplantae</taxon>
        <taxon>Streptophyta</taxon>
        <taxon>Embryophyta</taxon>
        <taxon>Tracheophyta</taxon>
        <taxon>Spermatophyta</taxon>
        <taxon>Magnoliopsida</taxon>
        <taxon>Ranunculales</taxon>
        <taxon>Ranunculaceae</taxon>
        <taxon>Thalictroideae</taxon>
        <taxon>Aquilegia</taxon>
    </lineage>
</organism>
<reference evidence="2 3" key="1">
    <citation type="submission" date="2017-09" db="EMBL/GenBank/DDBJ databases">
        <title>WGS assembly of Aquilegia coerulea Goldsmith.</title>
        <authorList>
            <person name="Hodges S."/>
            <person name="Kramer E."/>
            <person name="Nordborg M."/>
            <person name="Tomkins J."/>
            <person name="Borevitz J."/>
            <person name="Derieg N."/>
            <person name="Yan J."/>
            <person name="Mihaltcheva S."/>
            <person name="Hayes R.D."/>
            <person name="Rokhsar D."/>
        </authorList>
    </citation>
    <scope>NUCLEOTIDE SEQUENCE [LARGE SCALE GENOMIC DNA]</scope>
    <source>
        <strain evidence="3">cv. Goldsmith</strain>
    </source>
</reference>
<evidence type="ECO:0000313" key="3">
    <source>
        <dbReference type="Proteomes" id="UP000230069"/>
    </source>
</evidence>
<accession>A0A2G5E4F4</accession>
<dbReference type="Proteomes" id="UP000230069">
    <property type="component" value="Unassembled WGS sequence"/>
</dbReference>
<gene>
    <name evidence="2" type="ORF">AQUCO_01200074v1</name>
</gene>
<evidence type="ECO:0000256" key="1">
    <source>
        <dbReference type="SAM" id="MobiDB-lite"/>
    </source>
</evidence>
<name>A0A2G5E4F4_AQUCA</name>
<dbReference type="InParanoid" id="A0A2G5E4F4"/>
<dbReference type="OrthoDB" id="1918223at2759"/>
<dbReference type="EMBL" id="KZ305029">
    <property type="protein sequence ID" value="PIA50619.1"/>
    <property type="molecule type" value="Genomic_DNA"/>
</dbReference>
<protein>
    <submittedName>
        <fullName evidence="2">Uncharacterized protein</fullName>
    </submittedName>
</protein>
<evidence type="ECO:0000313" key="2">
    <source>
        <dbReference type="EMBL" id="PIA50619.1"/>
    </source>
</evidence>
<keyword evidence="3" id="KW-1185">Reference proteome</keyword>
<proteinExistence type="predicted"/>
<sequence length="135" mass="15107">MERQIAEDRRQMAEDRRERREMQEQLSTLLGSQGSGQRSLRHFSASAPLFHEGPMNSLPRQSSISAQQACELLSIGGRVVAFGTISTNSDGTTYKVIIDEVEDWTAELFGVIGKTFEDIDVGHTVDWPLILTRLV</sequence>
<dbReference type="AlphaFoldDB" id="A0A2G5E4F4"/>
<feature type="region of interest" description="Disordered" evidence="1">
    <location>
        <begin position="1"/>
        <end position="22"/>
    </location>
</feature>